<dbReference type="SUPFAM" id="SSF63829">
    <property type="entry name" value="Calcium-dependent phosphotriesterase"/>
    <property type="match status" value="1"/>
</dbReference>
<accession>A0A4R8M8Z6</accession>
<organism evidence="3 4">
    <name type="scientific">Algibacter lectus</name>
    <dbReference type="NCBI Taxonomy" id="221126"/>
    <lineage>
        <taxon>Bacteria</taxon>
        <taxon>Pseudomonadati</taxon>
        <taxon>Bacteroidota</taxon>
        <taxon>Flavobacteriia</taxon>
        <taxon>Flavobacteriales</taxon>
        <taxon>Flavobacteriaceae</taxon>
        <taxon>Algibacter</taxon>
    </lineage>
</organism>
<dbReference type="Proteomes" id="UP000294824">
    <property type="component" value="Unassembled WGS sequence"/>
</dbReference>
<dbReference type="Pfam" id="PF13585">
    <property type="entry name" value="CHU_C"/>
    <property type="match status" value="1"/>
</dbReference>
<name>A0A4R8M8Z6_9FLAO</name>
<evidence type="ECO:0000313" key="3">
    <source>
        <dbReference type="EMBL" id="TDY61458.1"/>
    </source>
</evidence>
<feature type="signal peptide" evidence="1">
    <location>
        <begin position="1"/>
        <end position="18"/>
    </location>
</feature>
<dbReference type="NCBIfam" id="TIGR04131">
    <property type="entry name" value="Bac_Flav_CTERM"/>
    <property type="match status" value="1"/>
</dbReference>
<comment type="caution">
    <text evidence="3">The sequence shown here is derived from an EMBL/GenBank/DDBJ whole genome shotgun (WGS) entry which is preliminary data.</text>
</comment>
<dbReference type="PROSITE" id="PS50093">
    <property type="entry name" value="PKD"/>
    <property type="match status" value="1"/>
</dbReference>
<protein>
    <submittedName>
        <fullName evidence="3">Gliding motility-associated-like protein</fullName>
    </submittedName>
</protein>
<dbReference type="Gene3D" id="2.60.40.10">
    <property type="entry name" value="Immunoglobulins"/>
    <property type="match status" value="1"/>
</dbReference>
<feature type="chain" id="PRO_5020335315" evidence="1">
    <location>
        <begin position="19"/>
        <end position="967"/>
    </location>
</feature>
<evidence type="ECO:0000256" key="1">
    <source>
        <dbReference type="SAM" id="SignalP"/>
    </source>
</evidence>
<proteinExistence type="predicted"/>
<gene>
    <name evidence="3" type="ORF">DFQ06_2794</name>
</gene>
<dbReference type="AlphaFoldDB" id="A0A4R8M8Z6"/>
<dbReference type="InterPro" id="IPR035986">
    <property type="entry name" value="PKD_dom_sf"/>
</dbReference>
<evidence type="ECO:0000259" key="2">
    <source>
        <dbReference type="PROSITE" id="PS50093"/>
    </source>
</evidence>
<reference evidence="3 4" key="1">
    <citation type="submission" date="2019-03" db="EMBL/GenBank/DDBJ databases">
        <title>Genomic Encyclopedia of Type Strains, Phase III (KMG-III): the genomes of soil and plant-associated and newly described type strains.</title>
        <authorList>
            <person name="Whitman W."/>
        </authorList>
    </citation>
    <scope>NUCLEOTIDE SEQUENCE [LARGE SCALE GENOMIC DNA]</scope>
    <source>
        <strain evidence="3 4">CECT 8301</strain>
    </source>
</reference>
<keyword evidence="1" id="KW-0732">Signal</keyword>
<sequence>MALLCFFVVLFFPGFSNAQDQAANWYFGFNAGVNFNDGGVNSLTDGALSTNEGCSVISNEKGELLFYTNGVNVWDRNHNIMPNGNGLNGHPSSTQSAVIVPKPNSDTIYYIFTIIDFFKAEGLQYSEVDMSLNGGNGAVTSQKNVFLVAPGTEKISAVQHSNGVDYWVTAHLWDSSSFATFKITATGVEATPLISDVGSYHGGAGFNVIGCMKFSPNGKKLAVAKWSTNSFVELFDFNKETGVVSNPVLIDNFFGADYLDGAYGLEFSTNSQYLYVSDLNQQYYTSELHQLDLSVFTPSAIKASNVVLAKERRLIAGLQLGPDGKIYVSNTFSSYLSVIEAPNNKGLSSDYQYRTINLSGRSAIFGLPSFIQSFFIGKIEVENTCFNDAVAFDLITSESIDSVLWEFGDGTTSTLIKPEHTYAAVGDYLVKAIFKSGSCTYNVAKNFTIYDMPIANAVTDYVFCEDIGNDGFETFDLSSKTADIMGAQSTTLFEVSYFESFEDATDGVNMLNSMYTNTSNAQDIYYKISNTLSSDCYDISSFKLIIETETAGTPIDLVLCDDVSNDGVETLSLSQFDDEVLDGASPTDYDVKYYESQAEADAGGPGLNTNVFTTSSSNQELFARLENKATDCFSTSSFNVIINDTPTAYVAEDLFICDDGSNGGKAFFTLGDQTATILNGQAGNVTYHKSQAEAETKSNILPENYENQSATEEIFARVELSSNTECYALTSFFIRVSSQPIIDIDEVWYLCPGESVQVYVSSMHDEYLWNTGETSSGIMVDQAGDYTITVSNIDNSRCSITKTVRVVDASLPLAVHIEINDWTTNSNSVVITTEGAGAFKYSIDGNIYTSSNIFDNLDAGDYTVYVTSESDCMVYSEDIYLLNYPKYFTPNNDGYHDYWKIEFAETEPDLEVHIFDRYGKLIIQLNPHSKGWDGTFNGRMLATSDYWFVVNRPSKNRQYHGHFTLKR</sequence>
<dbReference type="InterPro" id="IPR026341">
    <property type="entry name" value="T9SS_type_B"/>
</dbReference>
<dbReference type="Pfam" id="PF18911">
    <property type="entry name" value="PKD_4"/>
    <property type="match status" value="1"/>
</dbReference>
<feature type="domain" description="PKD" evidence="2">
    <location>
        <begin position="405"/>
        <end position="431"/>
    </location>
</feature>
<dbReference type="SUPFAM" id="SSF49299">
    <property type="entry name" value="PKD domain"/>
    <property type="match status" value="1"/>
</dbReference>
<evidence type="ECO:0000313" key="4">
    <source>
        <dbReference type="Proteomes" id="UP000294824"/>
    </source>
</evidence>
<dbReference type="InterPro" id="IPR013783">
    <property type="entry name" value="Ig-like_fold"/>
</dbReference>
<dbReference type="EMBL" id="SORL01000009">
    <property type="protein sequence ID" value="TDY61458.1"/>
    <property type="molecule type" value="Genomic_DNA"/>
</dbReference>
<dbReference type="RefSeq" id="WP_133968188.1">
    <property type="nucleotide sequence ID" value="NZ_SORL01000009.1"/>
</dbReference>
<dbReference type="InterPro" id="IPR000601">
    <property type="entry name" value="PKD_dom"/>
</dbReference>
<keyword evidence="4" id="KW-1185">Reference proteome</keyword>